<gene>
    <name evidence="2" type="ORF">QTG54_012817</name>
</gene>
<name>A0AAD8Y0H1_9STRA</name>
<organism evidence="2 3">
    <name type="scientific">Skeletonema marinoi</name>
    <dbReference type="NCBI Taxonomy" id="267567"/>
    <lineage>
        <taxon>Eukaryota</taxon>
        <taxon>Sar</taxon>
        <taxon>Stramenopiles</taxon>
        <taxon>Ochrophyta</taxon>
        <taxon>Bacillariophyta</taxon>
        <taxon>Coscinodiscophyceae</taxon>
        <taxon>Thalassiosirophycidae</taxon>
        <taxon>Thalassiosirales</taxon>
        <taxon>Skeletonemataceae</taxon>
        <taxon>Skeletonema</taxon>
        <taxon>Skeletonema marinoi-dohrnii complex</taxon>
    </lineage>
</organism>
<evidence type="ECO:0000256" key="1">
    <source>
        <dbReference type="SAM" id="MobiDB-lite"/>
    </source>
</evidence>
<comment type="caution">
    <text evidence="2">The sequence shown here is derived from an EMBL/GenBank/DDBJ whole genome shotgun (WGS) entry which is preliminary data.</text>
</comment>
<feature type="region of interest" description="Disordered" evidence="1">
    <location>
        <begin position="1"/>
        <end position="81"/>
    </location>
</feature>
<dbReference type="EMBL" id="JATAAI010000028">
    <property type="protein sequence ID" value="KAK1736795.1"/>
    <property type="molecule type" value="Genomic_DNA"/>
</dbReference>
<feature type="compositionally biased region" description="Basic and acidic residues" evidence="1">
    <location>
        <begin position="42"/>
        <end position="62"/>
    </location>
</feature>
<proteinExistence type="predicted"/>
<feature type="compositionally biased region" description="Polar residues" evidence="1">
    <location>
        <begin position="29"/>
        <end position="40"/>
    </location>
</feature>
<evidence type="ECO:0000313" key="3">
    <source>
        <dbReference type="Proteomes" id="UP001224775"/>
    </source>
</evidence>
<evidence type="ECO:0000313" key="2">
    <source>
        <dbReference type="EMBL" id="KAK1736795.1"/>
    </source>
</evidence>
<protein>
    <submittedName>
        <fullName evidence="2">Uncharacterized protein</fullName>
    </submittedName>
</protein>
<reference evidence="2" key="1">
    <citation type="submission" date="2023-06" db="EMBL/GenBank/DDBJ databases">
        <title>Survivors Of The Sea: Transcriptome response of Skeletonema marinoi to long-term dormancy.</title>
        <authorList>
            <person name="Pinder M.I.M."/>
            <person name="Kourtchenko O."/>
            <person name="Robertson E.K."/>
            <person name="Larsson T."/>
            <person name="Maumus F."/>
            <person name="Osuna-Cruz C.M."/>
            <person name="Vancaester E."/>
            <person name="Stenow R."/>
            <person name="Vandepoele K."/>
            <person name="Ploug H."/>
            <person name="Bruchert V."/>
            <person name="Godhe A."/>
            <person name="Topel M."/>
        </authorList>
    </citation>
    <scope>NUCLEOTIDE SEQUENCE</scope>
    <source>
        <strain evidence="2">R05AC</strain>
    </source>
</reference>
<keyword evidence="3" id="KW-1185">Reference proteome</keyword>
<accession>A0AAD8Y0H1</accession>
<dbReference type="AlphaFoldDB" id="A0AAD8Y0H1"/>
<sequence length="151" mass="17606">MIDETDKLEILKEEEDERQQRIDSFKNYDFTTIPTSTSEESLSEKQKNEEEEVVLRRGHDSTSDQGTFISHEDDYFQAIPPPTKKRKAMMVAQCEILEDTDDGTIHKEFSGYDGGATMETYEEYQETTFSAEEVNYTTEFTDYTYDATCMY</sequence>
<feature type="compositionally biased region" description="Basic and acidic residues" evidence="1">
    <location>
        <begin position="1"/>
        <end position="11"/>
    </location>
</feature>
<dbReference type="Proteomes" id="UP001224775">
    <property type="component" value="Unassembled WGS sequence"/>
</dbReference>